<evidence type="ECO:0000313" key="2">
    <source>
        <dbReference type="Proteomes" id="UP001497680"/>
    </source>
</evidence>
<proteinExistence type="predicted"/>
<sequence>MYNRHKIVRRLLGQQNSSESPNDSNLGVTSSPVPQSYRPNASQDAVYPSPVPVACLDRSPDGQLAVLGGRHVLKTIHFDGLRIKDGVDIRAAIAQFANKVSPASLASDQLSIKDVRLVSNHGNNLSVFTACANGKIFMYDLNRLGVGLDFIQIRQDSRQINKLDSNPHKGTMLLSGSQDGTVRCFDVKAPIPSRTGPTFRQIQAFNCNSDGVSDVKWSPKDGFAFACATDSGVVSKWDIRKNNVPVLKINAHDTQKGATSISWHADGDHLISAGLDSKCYVWDLSGNAGKRQKPKWTINCPAPVTSVSWRPGLWSATAQGRRAAQVAVCYDEKKYGINSVHIWDLARPTMPYKEIDIFDNSPSALLWHDQDLLWTAGPGGFAQCDVAFAPKVIDRQPLSTLAFSARGEALMFLEERVQLTRPRPAIITQPGPSSSSYSSSPTGQMLSISRSDSEEDVIGSFLGTRRRTTDKRRTTSRAAQSLSTTPPSGAGVEDKVIPLDQSMNITGPFKPQQVMAIGPIPAGSKTHLYRYLSRQYLEIIERELPFTEGAKPLHERVAGIIERYARASESVSQFRLAQTWRILAYAIGLLLSRRSQYHLEQRLNRRQKPLYNGEDGVLDTRFETSPVFSKADTSPRLKINGEDTPRKAASVTSLEGRHSHAKSLLAEEIDSESNVPTPLARPVNEEADDYYEHGRRKTLTPVLESESFSLPPGVLPDGASPRKRLDSASLSTLSHDSHGSQKSSTEGYDFYDVDAADNIPRAIDVPRRKGPRNIDFVDTGSPSQRRKSIARHDSDESYSQMFSISDTSRQASGLTESSSGSGHQQKHPSPEERNGEYGSRIRGRRIEESPESARYPVRQPIERQDSGLTEELQITQATTDTLDSDPMSQIDDRSLRYSVPGLMLPKFSSGLSEKDQPEDHLSPHITETDYLPWTDDPPYPHPIAAEVKGKMAIPPINPYDLLSRALAFESKQSALNASAIILLLKPLVPDDVIDSYQAAAILRQHHNRLMNMKLFVEAALLRNLCVQDWPDGLDMWGDNYPSVFAPAQDRVSVGFTCPQCHKPREIDRSKTDGPGIWKCERCRAVMAPCAVCGHRDATADPPPTVPVVEGFIASASPRPASDEPILSTWWYCPGCSHGGHANCLQDWHAPVAPPPKESFSSAQFPMSNFAVDGPFPETNSDGCCPLDGCGHACLPGRWRNETSAARIEELGRAVREQTRGSVSAGAGLGLGLSSNKRSASAKDRKTTVSANPSAGAAVFPATAIRGDSIEVPQSRAVESVREALSGADVGGTGASAGSGSSNGGGGLLAGILSSSPGRAAASVIVGSGSGPERRKSVKFAGPPGERR</sequence>
<dbReference type="Proteomes" id="UP001497680">
    <property type="component" value="Unassembled WGS sequence"/>
</dbReference>
<evidence type="ECO:0000313" key="1">
    <source>
        <dbReference type="EMBL" id="KAI6081082.1"/>
    </source>
</evidence>
<reference evidence="1 2" key="1">
    <citation type="journal article" date="2022" name="New Phytol.">
        <title>Ecological generalism drives hyperdiversity of secondary metabolite gene clusters in xylarialean endophytes.</title>
        <authorList>
            <person name="Franco M.E.E."/>
            <person name="Wisecaver J.H."/>
            <person name="Arnold A.E."/>
            <person name="Ju Y.M."/>
            <person name="Slot J.C."/>
            <person name="Ahrendt S."/>
            <person name="Moore L.P."/>
            <person name="Eastman K.E."/>
            <person name="Scott K."/>
            <person name="Konkel Z."/>
            <person name="Mondo S.J."/>
            <person name="Kuo A."/>
            <person name="Hayes R.D."/>
            <person name="Haridas S."/>
            <person name="Andreopoulos B."/>
            <person name="Riley R."/>
            <person name="LaButti K."/>
            <person name="Pangilinan J."/>
            <person name="Lipzen A."/>
            <person name="Amirebrahimi M."/>
            <person name="Yan J."/>
            <person name="Adam C."/>
            <person name="Keymanesh K."/>
            <person name="Ng V."/>
            <person name="Louie K."/>
            <person name="Northen T."/>
            <person name="Drula E."/>
            <person name="Henrissat B."/>
            <person name="Hsieh H.M."/>
            <person name="Youens-Clark K."/>
            <person name="Lutzoni F."/>
            <person name="Miadlikowska J."/>
            <person name="Eastwood D.C."/>
            <person name="Hamelin R.C."/>
            <person name="Grigoriev I.V."/>
            <person name="U'Ren J.M."/>
        </authorList>
    </citation>
    <scope>NUCLEOTIDE SEQUENCE [LARGE SCALE GENOMIC DNA]</scope>
    <source>
        <strain evidence="1 2">ER1909</strain>
    </source>
</reference>
<protein>
    <submittedName>
        <fullName evidence="1">Uncharacterized protein</fullName>
    </submittedName>
</protein>
<comment type="caution">
    <text evidence="1">The sequence shown here is derived from an EMBL/GenBank/DDBJ whole genome shotgun (WGS) entry which is preliminary data.</text>
</comment>
<gene>
    <name evidence="1" type="ORF">F4821DRAFT_250058</name>
</gene>
<accession>A0ACC0CL36</accession>
<organism evidence="1 2">
    <name type="scientific">Hypoxylon rubiginosum</name>
    <dbReference type="NCBI Taxonomy" id="110542"/>
    <lineage>
        <taxon>Eukaryota</taxon>
        <taxon>Fungi</taxon>
        <taxon>Dikarya</taxon>
        <taxon>Ascomycota</taxon>
        <taxon>Pezizomycotina</taxon>
        <taxon>Sordariomycetes</taxon>
        <taxon>Xylariomycetidae</taxon>
        <taxon>Xylariales</taxon>
        <taxon>Hypoxylaceae</taxon>
        <taxon>Hypoxylon</taxon>
    </lineage>
</organism>
<dbReference type="EMBL" id="MU394408">
    <property type="protein sequence ID" value="KAI6081082.1"/>
    <property type="molecule type" value="Genomic_DNA"/>
</dbReference>
<name>A0ACC0CL36_9PEZI</name>
<keyword evidence="2" id="KW-1185">Reference proteome</keyword>